<accession>A0A2M6W7F0</accession>
<dbReference type="PROSITE" id="PS50109">
    <property type="entry name" value="HIS_KIN"/>
    <property type="match status" value="1"/>
</dbReference>
<dbReference type="GO" id="GO:0000156">
    <property type="term" value="F:phosphorelay response regulator activity"/>
    <property type="evidence" value="ECO:0007669"/>
    <property type="project" value="TreeGrafter"/>
</dbReference>
<dbReference type="FunFam" id="1.10.287.130:FF:000001">
    <property type="entry name" value="Two-component sensor histidine kinase"/>
    <property type="match status" value="1"/>
</dbReference>
<dbReference type="Proteomes" id="UP000231426">
    <property type="component" value="Unassembled WGS sequence"/>
</dbReference>
<evidence type="ECO:0000256" key="13">
    <source>
        <dbReference type="SAM" id="Phobius"/>
    </source>
</evidence>
<evidence type="ECO:0000259" key="16">
    <source>
        <dbReference type="PROSITE" id="PS50113"/>
    </source>
</evidence>
<dbReference type="GO" id="GO:0016020">
    <property type="term" value="C:membrane"/>
    <property type="evidence" value="ECO:0007669"/>
    <property type="project" value="UniProtKB-SubCell"/>
</dbReference>
<dbReference type="InterPro" id="IPR005467">
    <property type="entry name" value="His_kinase_dom"/>
</dbReference>
<evidence type="ECO:0000313" key="18">
    <source>
        <dbReference type="Proteomes" id="UP000231426"/>
    </source>
</evidence>
<dbReference type="InterPro" id="IPR003661">
    <property type="entry name" value="HisK_dim/P_dom"/>
</dbReference>
<dbReference type="EC" id="2.7.13.3" evidence="3"/>
<dbReference type="Gene3D" id="3.30.565.10">
    <property type="entry name" value="Histidine kinase-like ATPase, C-terminal domain"/>
    <property type="match status" value="1"/>
</dbReference>
<comment type="caution">
    <text evidence="17">The sequence shown here is derived from an EMBL/GenBank/DDBJ whole genome shotgun (WGS) entry which is preliminary data.</text>
</comment>
<evidence type="ECO:0000256" key="2">
    <source>
        <dbReference type="ARBA" id="ARBA00004141"/>
    </source>
</evidence>
<protein>
    <recommendedName>
        <fullName evidence="3">histidine kinase</fullName>
        <ecNumber evidence="3">2.7.13.3</ecNumber>
    </recommendedName>
</protein>
<dbReference type="Pfam" id="PF00512">
    <property type="entry name" value="HisKA"/>
    <property type="match status" value="1"/>
</dbReference>
<dbReference type="AlphaFoldDB" id="A0A2M6W7F0"/>
<reference evidence="18" key="1">
    <citation type="submission" date="2017-09" db="EMBL/GenBank/DDBJ databases">
        <title>Depth-based differentiation of microbial function through sediment-hosted aquifers and enrichment of novel symbionts in the deep terrestrial subsurface.</title>
        <authorList>
            <person name="Probst A.J."/>
            <person name="Ladd B."/>
            <person name="Jarett J.K."/>
            <person name="Geller-Mcgrath D.E."/>
            <person name="Sieber C.M.K."/>
            <person name="Emerson J.B."/>
            <person name="Anantharaman K."/>
            <person name="Thomas B.C."/>
            <person name="Malmstrom R."/>
            <person name="Stieglmeier M."/>
            <person name="Klingl A."/>
            <person name="Woyke T."/>
            <person name="Ryan C.M."/>
            <person name="Banfield J.F."/>
        </authorList>
    </citation>
    <scope>NUCLEOTIDE SEQUENCE [LARGE SCALE GENOMIC DNA]</scope>
</reference>
<dbReference type="CDD" id="cd00082">
    <property type="entry name" value="HisKA"/>
    <property type="match status" value="1"/>
</dbReference>
<dbReference type="InterPro" id="IPR003594">
    <property type="entry name" value="HATPase_dom"/>
</dbReference>
<keyword evidence="6 13" id="KW-0812">Transmembrane</keyword>
<dbReference type="FunFam" id="3.30.565.10:FF:000006">
    <property type="entry name" value="Sensor histidine kinase WalK"/>
    <property type="match status" value="1"/>
</dbReference>
<evidence type="ECO:0000256" key="1">
    <source>
        <dbReference type="ARBA" id="ARBA00000085"/>
    </source>
</evidence>
<evidence type="ECO:0000256" key="3">
    <source>
        <dbReference type="ARBA" id="ARBA00012438"/>
    </source>
</evidence>
<evidence type="ECO:0000256" key="12">
    <source>
        <dbReference type="ARBA" id="ARBA00023136"/>
    </source>
</evidence>
<feature type="transmembrane region" description="Helical" evidence="13">
    <location>
        <begin position="267"/>
        <end position="286"/>
    </location>
</feature>
<dbReference type="Gene3D" id="1.10.287.130">
    <property type="match status" value="1"/>
</dbReference>
<dbReference type="SMART" id="SM00086">
    <property type="entry name" value="PAC"/>
    <property type="match status" value="2"/>
</dbReference>
<dbReference type="CDD" id="cd00075">
    <property type="entry name" value="HATPase"/>
    <property type="match status" value="1"/>
</dbReference>
<dbReference type="Pfam" id="PF02518">
    <property type="entry name" value="HATPase_c"/>
    <property type="match status" value="1"/>
</dbReference>
<sequence length="907" mass="103096">MMVIDEKQKLKLIKFYQSISHWLGIVVLTIGGVVLVGWIFDIQILKSVLPGLVAMKANTAVCFVLSGFTLILLQEKRIGTVQRIIGGIFSFLVLLLGVLTLTEYIFGFNFYIDQLLFKELPDAVLTFSPGRMAANTAFNFFLIGVALLTVSLSRKSKIIFANILVVIVGIVSLLALIGYIFGVSVFYQGIALYTAMALHTAIAFLFIAISIFFIRFDHDSVPVLGAGGTGGAVVRRLLPVIVIVPIVLGLLFRLGEQRGYYNNDFELSFLTTFIIVILMIFFWFNAKNINKNEILQAESILKLEESEKKYREIFNNIQDIFFEVNMNGIVVDISPSIEQITKYKRDDLIGRDIGQLYAKKEERNDILKTLAKIGKVYDVEADFIDKDGAKLTGSMVARLIKNEKGVPLRIVGTIRDVTARRRAEDELKFKNIILDTQQNTSLDGILIVDEEGKIISFNRRFVKMWNITDQVLESKSDELALQSVLDKLVNPEEFLSRVKFLYEHKNEKSREEISLKDGRIFDRYSSPMLSLEKEYLGRVWYFSDVTENRQASSILKKSEEKYAALVENSNDGVLILQDEVIKFANRAMLNMFGLTEERVIGRSFLDFTDEPSKKIAADKYKKRMKGEKIASRTELNLIHSSGRTFSAEINAALIYHEGRPADMATVRDISKAKEIDRMKSEFVAVTSHQLRTPLTGIKWFTELLIKDKKHKLSKEQKDFIQQISVSNERLIRLVDDLLDVSHIETGRKYNVVLKSESLHDVIQEVVDSQNLSAKKKDVKIICPRCREKLIMPIDREKIRQVFSNLVSNAIKYSPAKSVIEIGREKKHEEIIIFIKDHGVGIPKHQQKRVFEKFFRADNVSTTETGTGLGLYIAKAIVEGHGGRIWFESIEKKGTTFYVALPIKNKLI</sequence>
<evidence type="ECO:0000256" key="8">
    <source>
        <dbReference type="ARBA" id="ARBA00022777"/>
    </source>
</evidence>
<feature type="transmembrane region" description="Helical" evidence="13">
    <location>
        <begin position="52"/>
        <end position="73"/>
    </location>
</feature>
<dbReference type="PRINTS" id="PR00344">
    <property type="entry name" value="BCTRLSENSOR"/>
</dbReference>
<evidence type="ECO:0000259" key="15">
    <source>
        <dbReference type="PROSITE" id="PS50112"/>
    </source>
</evidence>
<dbReference type="InterPro" id="IPR001610">
    <property type="entry name" value="PAC"/>
</dbReference>
<dbReference type="InterPro" id="IPR050351">
    <property type="entry name" value="BphY/WalK/GraS-like"/>
</dbReference>
<evidence type="ECO:0000256" key="5">
    <source>
        <dbReference type="ARBA" id="ARBA00022679"/>
    </source>
</evidence>
<dbReference type="GO" id="GO:0000155">
    <property type="term" value="F:phosphorelay sensor kinase activity"/>
    <property type="evidence" value="ECO:0007669"/>
    <property type="project" value="InterPro"/>
</dbReference>
<dbReference type="Pfam" id="PF13188">
    <property type="entry name" value="PAS_8"/>
    <property type="match status" value="1"/>
</dbReference>
<evidence type="ECO:0000256" key="7">
    <source>
        <dbReference type="ARBA" id="ARBA00022741"/>
    </source>
</evidence>
<dbReference type="InterPro" id="IPR004358">
    <property type="entry name" value="Sig_transdc_His_kin-like_C"/>
</dbReference>
<feature type="transmembrane region" description="Helical" evidence="13">
    <location>
        <begin position="21"/>
        <end position="40"/>
    </location>
</feature>
<keyword evidence="10 13" id="KW-1133">Transmembrane helix</keyword>
<dbReference type="GO" id="GO:0005524">
    <property type="term" value="F:ATP binding"/>
    <property type="evidence" value="ECO:0007669"/>
    <property type="project" value="UniProtKB-KW"/>
</dbReference>
<dbReference type="PROSITE" id="PS50113">
    <property type="entry name" value="PAC"/>
    <property type="match status" value="1"/>
</dbReference>
<evidence type="ECO:0000313" key="17">
    <source>
        <dbReference type="EMBL" id="PIT88706.1"/>
    </source>
</evidence>
<evidence type="ECO:0000256" key="4">
    <source>
        <dbReference type="ARBA" id="ARBA00022553"/>
    </source>
</evidence>
<keyword evidence="5" id="KW-0808">Transferase</keyword>
<feature type="domain" description="PAS" evidence="15">
    <location>
        <begin position="558"/>
        <end position="627"/>
    </location>
</feature>
<dbReference type="SUPFAM" id="SSF55874">
    <property type="entry name" value="ATPase domain of HSP90 chaperone/DNA topoisomerase II/histidine kinase"/>
    <property type="match status" value="1"/>
</dbReference>
<dbReference type="EMBL" id="PFBV01000002">
    <property type="protein sequence ID" value="PIT88706.1"/>
    <property type="molecule type" value="Genomic_DNA"/>
</dbReference>
<dbReference type="PANTHER" id="PTHR42878">
    <property type="entry name" value="TWO-COMPONENT HISTIDINE KINASE"/>
    <property type="match status" value="1"/>
</dbReference>
<keyword evidence="4" id="KW-0597">Phosphoprotein</keyword>
<gene>
    <name evidence="17" type="ORF">COU29_00445</name>
</gene>
<dbReference type="SMART" id="SM00091">
    <property type="entry name" value="PAS"/>
    <property type="match status" value="3"/>
</dbReference>
<evidence type="ECO:0000256" key="10">
    <source>
        <dbReference type="ARBA" id="ARBA00022989"/>
    </source>
</evidence>
<dbReference type="SUPFAM" id="SSF55785">
    <property type="entry name" value="PYP-like sensor domain (PAS domain)"/>
    <property type="match status" value="3"/>
</dbReference>
<evidence type="ECO:0000256" key="6">
    <source>
        <dbReference type="ARBA" id="ARBA00022692"/>
    </source>
</evidence>
<evidence type="ECO:0000259" key="14">
    <source>
        <dbReference type="PROSITE" id="PS50109"/>
    </source>
</evidence>
<evidence type="ECO:0000256" key="9">
    <source>
        <dbReference type="ARBA" id="ARBA00022840"/>
    </source>
</evidence>
<dbReference type="InterPro" id="IPR035965">
    <property type="entry name" value="PAS-like_dom_sf"/>
</dbReference>
<dbReference type="InterPro" id="IPR036890">
    <property type="entry name" value="HATPase_C_sf"/>
</dbReference>
<dbReference type="InterPro" id="IPR000700">
    <property type="entry name" value="PAS-assoc_C"/>
</dbReference>
<feature type="domain" description="PAS" evidence="15">
    <location>
        <begin position="306"/>
        <end position="370"/>
    </location>
</feature>
<keyword evidence="12 13" id="KW-0472">Membrane</keyword>
<comment type="subcellular location">
    <subcellularLocation>
        <location evidence="2">Membrane</location>
        <topology evidence="2">Multi-pass membrane protein</topology>
    </subcellularLocation>
</comment>
<dbReference type="NCBIfam" id="TIGR00229">
    <property type="entry name" value="sensory_box"/>
    <property type="match status" value="2"/>
</dbReference>
<dbReference type="SMART" id="SM00387">
    <property type="entry name" value="HATPase_c"/>
    <property type="match status" value="1"/>
</dbReference>
<dbReference type="InterPro" id="IPR000014">
    <property type="entry name" value="PAS"/>
</dbReference>
<name>A0A2M6W7F0_9BACT</name>
<dbReference type="PROSITE" id="PS50112">
    <property type="entry name" value="PAS"/>
    <property type="match status" value="2"/>
</dbReference>
<keyword evidence="9" id="KW-0067">ATP-binding</keyword>
<dbReference type="Pfam" id="PF13426">
    <property type="entry name" value="PAS_9"/>
    <property type="match status" value="2"/>
</dbReference>
<dbReference type="GO" id="GO:0030295">
    <property type="term" value="F:protein kinase activator activity"/>
    <property type="evidence" value="ECO:0007669"/>
    <property type="project" value="TreeGrafter"/>
</dbReference>
<evidence type="ECO:0000256" key="11">
    <source>
        <dbReference type="ARBA" id="ARBA00023012"/>
    </source>
</evidence>
<keyword evidence="8" id="KW-0418">Kinase</keyword>
<dbReference type="GO" id="GO:0007234">
    <property type="term" value="P:osmosensory signaling via phosphorelay pathway"/>
    <property type="evidence" value="ECO:0007669"/>
    <property type="project" value="TreeGrafter"/>
</dbReference>
<feature type="domain" description="PAC" evidence="16">
    <location>
        <begin position="377"/>
        <end position="429"/>
    </location>
</feature>
<feature type="transmembrane region" description="Helical" evidence="13">
    <location>
        <begin position="237"/>
        <end position="255"/>
    </location>
</feature>
<dbReference type="SMART" id="SM00388">
    <property type="entry name" value="HisKA"/>
    <property type="match status" value="1"/>
</dbReference>
<dbReference type="PANTHER" id="PTHR42878:SF7">
    <property type="entry name" value="SENSOR HISTIDINE KINASE GLRK"/>
    <property type="match status" value="1"/>
</dbReference>
<organism evidence="17 18">
    <name type="scientific">Candidatus Magasanikbacteria bacterium CG10_big_fil_rev_8_21_14_0_10_36_32</name>
    <dbReference type="NCBI Taxonomy" id="1974646"/>
    <lineage>
        <taxon>Bacteria</taxon>
        <taxon>Candidatus Magasanikiibacteriota</taxon>
    </lineage>
</organism>
<feature type="transmembrane region" description="Helical" evidence="13">
    <location>
        <begin position="193"/>
        <end position="216"/>
    </location>
</feature>
<dbReference type="InterPro" id="IPR036097">
    <property type="entry name" value="HisK_dim/P_sf"/>
</dbReference>
<feature type="transmembrane region" description="Helical" evidence="13">
    <location>
        <begin position="159"/>
        <end position="181"/>
    </location>
</feature>
<dbReference type="CDD" id="cd00130">
    <property type="entry name" value="PAS"/>
    <property type="match status" value="2"/>
</dbReference>
<dbReference type="SUPFAM" id="SSF47384">
    <property type="entry name" value="Homodimeric domain of signal transducing histidine kinase"/>
    <property type="match status" value="1"/>
</dbReference>
<comment type="catalytic activity">
    <reaction evidence="1">
        <text>ATP + protein L-histidine = ADP + protein N-phospho-L-histidine.</text>
        <dbReference type="EC" id="2.7.13.3"/>
    </reaction>
</comment>
<keyword evidence="11" id="KW-0902">Two-component regulatory system</keyword>
<dbReference type="Gene3D" id="3.30.450.20">
    <property type="entry name" value="PAS domain"/>
    <property type="match status" value="3"/>
</dbReference>
<proteinExistence type="predicted"/>
<feature type="transmembrane region" description="Helical" evidence="13">
    <location>
        <begin position="132"/>
        <end position="152"/>
    </location>
</feature>
<feature type="domain" description="Histidine kinase" evidence="14">
    <location>
        <begin position="685"/>
        <end position="904"/>
    </location>
</feature>
<feature type="transmembrane region" description="Helical" evidence="13">
    <location>
        <begin position="85"/>
        <end position="112"/>
    </location>
</feature>
<keyword evidence="7" id="KW-0547">Nucleotide-binding</keyword>